<name>A0A0C3B8Z1_SERVB</name>
<protein>
    <submittedName>
        <fullName evidence="2">Uncharacterized protein</fullName>
    </submittedName>
</protein>
<dbReference type="STRING" id="933852.A0A0C3B8Z1"/>
<feature type="compositionally biased region" description="Polar residues" evidence="1">
    <location>
        <begin position="13"/>
        <end position="22"/>
    </location>
</feature>
<feature type="region of interest" description="Disordered" evidence="1">
    <location>
        <begin position="13"/>
        <end position="35"/>
    </location>
</feature>
<reference evidence="2 3" key="1">
    <citation type="submission" date="2014-04" db="EMBL/GenBank/DDBJ databases">
        <authorList>
            <consortium name="DOE Joint Genome Institute"/>
            <person name="Kuo A."/>
            <person name="Zuccaro A."/>
            <person name="Kohler A."/>
            <person name="Nagy L.G."/>
            <person name="Floudas D."/>
            <person name="Copeland A."/>
            <person name="Barry K.W."/>
            <person name="Cichocki N."/>
            <person name="Veneault-Fourrey C."/>
            <person name="LaButti K."/>
            <person name="Lindquist E.A."/>
            <person name="Lipzen A."/>
            <person name="Lundell T."/>
            <person name="Morin E."/>
            <person name="Murat C."/>
            <person name="Sun H."/>
            <person name="Tunlid A."/>
            <person name="Henrissat B."/>
            <person name="Grigoriev I.V."/>
            <person name="Hibbett D.S."/>
            <person name="Martin F."/>
            <person name="Nordberg H.P."/>
            <person name="Cantor M.N."/>
            <person name="Hua S.X."/>
        </authorList>
    </citation>
    <scope>NUCLEOTIDE SEQUENCE [LARGE SCALE GENOMIC DNA]</scope>
    <source>
        <strain evidence="2 3">MAFF 305830</strain>
    </source>
</reference>
<evidence type="ECO:0000256" key="1">
    <source>
        <dbReference type="SAM" id="MobiDB-lite"/>
    </source>
</evidence>
<proteinExistence type="predicted"/>
<accession>A0A0C3B8Z1</accession>
<organism evidence="2 3">
    <name type="scientific">Serendipita vermifera MAFF 305830</name>
    <dbReference type="NCBI Taxonomy" id="933852"/>
    <lineage>
        <taxon>Eukaryota</taxon>
        <taxon>Fungi</taxon>
        <taxon>Dikarya</taxon>
        <taxon>Basidiomycota</taxon>
        <taxon>Agaricomycotina</taxon>
        <taxon>Agaricomycetes</taxon>
        <taxon>Sebacinales</taxon>
        <taxon>Serendipitaceae</taxon>
        <taxon>Serendipita</taxon>
    </lineage>
</organism>
<dbReference type="Gene3D" id="3.30.530.20">
    <property type="match status" value="1"/>
</dbReference>
<dbReference type="OrthoDB" id="567237at2759"/>
<dbReference type="EMBL" id="KN824292">
    <property type="protein sequence ID" value="KIM28579.1"/>
    <property type="molecule type" value="Genomic_DNA"/>
</dbReference>
<reference evidence="3" key="2">
    <citation type="submission" date="2015-01" db="EMBL/GenBank/DDBJ databases">
        <title>Evolutionary Origins and Diversification of the Mycorrhizal Mutualists.</title>
        <authorList>
            <consortium name="DOE Joint Genome Institute"/>
            <consortium name="Mycorrhizal Genomics Consortium"/>
            <person name="Kohler A."/>
            <person name="Kuo A."/>
            <person name="Nagy L.G."/>
            <person name="Floudas D."/>
            <person name="Copeland A."/>
            <person name="Barry K.W."/>
            <person name="Cichocki N."/>
            <person name="Veneault-Fourrey C."/>
            <person name="LaButti K."/>
            <person name="Lindquist E.A."/>
            <person name="Lipzen A."/>
            <person name="Lundell T."/>
            <person name="Morin E."/>
            <person name="Murat C."/>
            <person name="Riley R."/>
            <person name="Ohm R."/>
            <person name="Sun H."/>
            <person name="Tunlid A."/>
            <person name="Henrissat B."/>
            <person name="Grigoriev I.V."/>
            <person name="Hibbett D.S."/>
            <person name="Martin F."/>
        </authorList>
    </citation>
    <scope>NUCLEOTIDE SEQUENCE [LARGE SCALE GENOMIC DNA]</scope>
    <source>
        <strain evidence="3">MAFF 305830</strain>
    </source>
</reference>
<evidence type="ECO:0000313" key="2">
    <source>
        <dbReference type="EMBL" id="KIM28579.1"/>
    </source>
</evidence>
<sequence>MKEEQDIAIVVTSEGNTPSGSGAVTLARAPPTTAKPTANNTISGFTTVSTASTACVINTTTVKVSRRFMPIAEDLWGLFTGENGIPIWTRASLQSKPVPGSPFSSFSGGMAGEYLELEP</sequence>
<dbReference type="HOGENOM" id="CLU_2062901_0_0_1"/>
<keyword evidence="3" id="KW-1185">Reference proteome</keyword>
<gene>
    <name evidence="2" type="ORF">M408DRAFT_23629</name>
</gene>
<evidence type="ECO:0000313" key="3">
    <source>
        <dbReference type="Proteomes" id="UP000054097"/>
    </source>
</evidence>
<dbReference type="AlphaFoldDB" id="A0A0C3B8Z1"/>
<dbReference type="Proteomes" id="UP000054097">
    <property type="component" value="Unassembled WGS sequence"/>
</dbReference>
<dbReference type="InterPro" id="IPR023393">
    <property type="entry name" value="START-like_dom_sf"/>
</dbReference>